<protein>
    <recommendedName>
        <fullName evidence="4">CBS domain-containing protein</fullName>
    </recommendedName>
</protein>
<dbReference type="EMBL" id="JACTNZ010000012">
    <property type="protein sequence ID" value="KAG5523303.1"/>
    <property type="molecule type" value="Genomic_DNA"/>
</dbReference>
<gene>
    <name evidence="5" type="ORF">RHGRI_035199</name>
</gene>
<evidence type="ECO:0000313" key="5">
    <source>
        <dbReference type="EMBL" id="KAG5523303.1"/>
    </source>
</evidence>
<dbReference type="PROSITE" id="PS51371">
    <property type="entry name" value="CBS"/>
    <property type="match status" value="1"/>
</dbReference>
<accession>A0AAV6I6U9</accession>
<organism evidence="5 6">
    <name type="scientific">Rhododendron griersonianum</name>
    <dbReference type="NCBI Taxonomy" id="479676"/>
    <lineage>
        <taxon>Eukaryota</taxon>
        <taxon>Viridiplantae</taxon>
        <taxon>Streptophyta</taxon>
        <taxon>Embryophyta</taxon>
        <taxon>Tracheophyta</taxon>
        <taxon>Spermatophyta</taxon>
        <taxon>Magnoliopsida</taxon>
        <taxon>eudicotyledons</taxon>
        <taxon>Gunneridae</taxon>
        <taxon>Pentapetalae</taxon>
        <taxon>asterids</taxon>
        <taxon>Ericales</taxon>
        <taxon>Ericaceae</taxon>
        <taxon>Ericoideae</taxon>
        <taxon>Rhodoreae</taxon>
        <taxon>Rhododendron</taxon>
    </lineage>
</organism>
<comment type="caution">
    <text evidence="5">The sequence shown here is derived from an EMBL/GenBank/DDBJ whole genome shotgun (WGS) entry which is preliminary data.</text>
</comment>
<dbReference type="AlphaFoldDB" id="A0AAV6I6U9"/>
<evidence type="ECO:0000256" key="3">
    <source>
        <dbReference type="PROSITE-ProRule" id="PRU00703"/>
    </source>
</evidence>
<dbReference type="SMART" id="SM00116">
    <property type="entry name" value="CBS"/>
    <property type="match status" value="2"/>
</dbReference>
<evidence type="ECO:0000259" key="4">
    <source>
        <dbReference type="PROSITE" id="PS51371"/>
    </source>
</evidence>
<dbReference type="Proteomes" id="UP000823749">
    <property type="component" value="Chromosome 12"/>
</dbReference>
<reference evidence="5" key="1">
    <citation type="submission" date="2020-08" db="EMBL/GenBank/DDBJ databases">
        <title>Plant Genome Project.</title>
        <authorList>
            <person name="Zhang R.-G."/>
        </authorList>
    </citation>
    <scope>NUCLEOTIDE SEQUENCE</scope>
    <source>
        <strain evidence="5">WSP0</strain>
        <tissue evidence="5">Leaf</tissue>
    </source>
</reference>
<dbReference type="InterPro" id="IPR000644">
    <property type="entry name" value="CBS_dom"/>
</dbReference>
<evidence type="ECO:0000256" key="1">
    <source>
        <dbReference type="ARBA" id="ARBA00022737"/>
    </source>
</evidence>
<keyword evidence="6" id="KW-1185">Reference proteome</keyword>
<keyword evidence="1" id="KW-0677">Repeat</keyword>
<dbReference type="PANTHER" id="PTHR13780:SF101">
    <property type="entry name" value="SNF1-RELATED PROTEIN KINASE REGULATORY SUBUNIT GAMMA-LIKE PV42A"/>
    <property type="match status" value="1"/>
</dbReference>
<feature type="domain" description="CBS" evidence="4">
    <location>
        <begin position="324"/>
        <end position="382"/>
    </location>
</feature>
<dbReference type="GO" id="GO:0005737">
    <property type="term" value="C:cytoplasm"/>
    <property type="evidence" value="ECO:0007669"/>
    <property type="project" value="TreeGrafter"/>
</dbReference>
<keyword evidence="2 3" id="KW-0129">CBS domain</keyword>
<name>A0AAV6I6U9_9ERIC</name>
<sequence length="384" mass="41961">MQHDGNSTTQKLREKKVSDVLTADKRRLVEVPYTATLAHAMNALVANSVVAVPVAAPPGHWIGAGGSMILESDKQTGAVRKHYIGMVTMLDILAHIAGDDVGAGGDVEERMGVPVSSVRNNGENDRITTVVSDCRNIIPDCMEVFSKGIHRSLVPLDSHTENTAGVELVESASSYRMLTQMDLLKFLKAHDFELNDIMSRTVAQLGGITDVVFGVTEKAKVIEAIKCMRTASLNAVPIIEASNTVEEDHSQLINIRNYNLTPHFVLLMELQGKGRKLIGTFSSTDLRECPISQMQTWLQSSVPDFTENLSTMPSHTGSEQQQGTSPRELVICRAESTLAEVIDKAVTKHVHRVWVVDQRGSLDGLVSLTDMIRVIRVSLLSESP</sequence>
<proteinExistence type="predicted"/>
<dbReference type="SUPFAM" id="SSF54631">
    <property type="entry name" value="CBS-domain pair"/>
    <property type="match status" value="2"/>
</dbReference>
<dbReference type="Gene3D" id="3.10.580.10">
    <property type="entry name" value="CBS-domain"/>
    <property type="match status" value="2"/>
</dbReference>
<dbReference type="PANTHER" id="PTHR13780">
    <property type="entry name" value="AMP-ACTIVATED PROTEIN KINASE, GAMMA REGULATORY SUBUNIT"/>
    <property type="match status" value="1"/>
</dbReference>
<dbReference type="InterPro" id="IPR046342">
    <property type="entry name" value="CBS_dom_sf"/>
</dbReference>
<dbReference type="InterPro" id="IPR050511">
    <property type="entry name" value="AMPK_gamma/SDS23_families"/>
</dbReference>
<dbReference type="GO" id="GO:0005634">
    <property type="term" value="C:nucleus"/>
    <property type="evidence" value="ECO:0007669"/>
    <property type="project" value="TreeGrafter"/>
</dbReference>
<evidence type="ECO:0000256" key="2">
    <source>
        <dbReference type="ARBA" id="ARBA00023122"/>
    </source>
</evidence>
<dbReference type="Pfam" id="PF00571">
    <property type="entry name" value="CBS"/>
    <property type="match status" value="1"/>
</dbReference>
<evidence type="ECO:0000313" key="6">
    <source>
        <dbReference type="Proteomes" id="UP000823749"/>
    </source>
</evidence>